<feature type="transmembrane region" description="Helical" evidence="5">
    <location>
        <begin position="37"/>
        <end position="54"/>
    </location>
</feature>
<keyword evidence="3 5" id="KW-1133">Transmembrane helix</keyword>
<dbReference type="STRING" id="390807.SAMN04488095_0215"/>
<evidence type="ECO:0000256" key="2">
    <source>
        <dbReference type="ARBA" id="ARBA00022692"/>
    </source>
</evidence>
<keyword evidence="2 5" id="KW-0812">Transmembrane</keyword>
<name>A0A1I3GJS4_9RHOB</name>
<gene>
    <name evidence="6" type="ORF">SAMN04488095_0215</name>
</gene>
<feature type="transmembrane region" description="Helical" evidence="5">
    <location>
        <begin position="129"/>
        <end position="148"/>
    </location>
</feature>
<sequence length="154" mass="15788">MTRLIALATSGHIGLLGGAFLFQLAGYAPCAMCLWQRWPHAAAILLGVAALAGVAPRAMAALAGVAALITSGIGFFHAGVEQKWWDGPSSCTGGGDLSSLSAADLLSTEIADTIVMCDDIVWQLGLTMAGWNGVLSLALAGIWVLAATRRVTHG</sequence>
<dbReference type="AlphaFoldDB" id="A0A1I3GJS4"/>
<dbReference type="EMBL" id="FORA01000001">
    <property type="protein sequence ID" value="SFI23472.1"/>
    <property type="molecule type" value="Genomic_DNA"/>
</dbReference>
<evidence type="ECO:0000256" key="5">
    <source>
        <dbReference type="SAM" id="Phobius"/>
    </source>
</evidence>
<keyword evidence="4 5" id="KW-0472">Membrane</keyword>
<proteinExistence type="predicted"/>
<dbReference type="RefSeq" id="WP_092776162.1">
    <property type="nucleotide sequence ID" value="NZ_FORA01000001.1"/>
</dbReference>
<dbReference type="InterPro" id="IPR024199">
    <property type="entry name" value="Uncharacterised_DsbB"/>
</dbReference>
<evidence type="ECO:0000256" key="4">
    <source>
        <dbReference type="ARBA" id="ARBA00023136"/>
    </source>
</evidence>
<dbReference type="PIRSF" id="PIRSF033913">
    <property type="entry name" value="S-S_format_DsbB"/>
    <property type="match status" value="1"/>
</dbReference>
<dbReference type="Proteomes" id="UP000199110">
    <property type="component" value="Unassembled WGS sequence"/>
</dbReference>
<dbReference type="Pfam" id="PF02600">
    <property type="entry name" value="DsbB"/>
    <property type="match status" value="1"/>
</dbReference>
<dbReference type="SUPFAM" id="SSF158442">
    <property type="entry name" value="DsbB-like"/>
    <property type="match status" value="1"/>
</dbReference>
<evidence type="ECO:0000313" key="6">
    <source>
        <dbReference type="EMBL" id="SFI23472.1"/>
    </source>
</evidence>
<dbReference type="InterPro" id="IPR003752">
    <property type="entry name" value="DiS_bond_form_DsbB/BdbC"/>
</dbReference>
<reference evidence="6 7" key="1">
    <citation type="submission" date="2016-10" db="EMBL/GenBank/DDBJ databases">
        <authorList>
            <person name="de Groot N.N."/>
        </authorList>
    </citation>
    <scope>NUCLEOTIDE SEQUENCE [LARGE SCALE GENOMIC DNA]</scope>
    <source>
        <strain evidence="6 7">DSM 19073</strain>
    </source>
</reference>
<evidence type="ECO:0000256" key="1">
    <source>
        <dbReference type="ARBA" id="ARBA00004141"/>
    </source>
</evidence>
<dbReference type="Gene3D" id="1.20.1550.10">
    <property type="entry name" value="DsbB-like"/>
    <property type="match status" value="1"/>
</dbReference>
<dbReference type="GO" id="GO:0016020">
    <property type="term" value="C:membrane"/>
    <property type="evidence" value="ECO:0007669"/>
    <property type="project" value="UniProtKB-SubCell"/>
</dbReference>
<organism evidence="6 7">
    <name type="scientific">Jannaschia pohangensis</name>
    <dbReference type="NCBI Taxonomy" id="390807"/>
    <lineage>
        <taxon>Bacteria</taxon>
        <taxon>Pseudomonadati</taxon>
        <taxon>Pseudomonadota</taxon>
        <taxon>Alphaproteobacteria</taxon>
        <taxon>Rhodobacterales</taxon>
        <taxon>Roseobacteraceae</taxon>
        <taxon>Jannaschia</taxon>
    </lineage>
</organism>
<accession>A0A1I3GJS4</accession>
<protein>
    <submittedName>
        <fullName evidence="6">Disulfide bond formation protein DsbB</fullName>
    </submittedName>
</protein>
<comment type="subcellular location">
    <subcellularLocation>
        <location evidence="1">Membrane</location>
        <topology evidence="1">Multi-pass membrane protein</topology>
    </subcellularLocation>
</comment>
<evidence type="ECO:0000256" key="3">
    <source>
        <dbReference type="ARBA" id="ARBA00022989"/>
    </source>
</evidence>
<dbReference type="OrthoDB" id="9808637at2"/>
<keyword evidence="7" id="KW-1185">Reference proteome</keyword>
<dbReference type="GO" id="GO:0006457">
    <property type="term" value="P:protein folding"/>
    <property type="evidence" value="ECO:0007669"/>
    <property type="project" value="InterPro"/>
</dbReference>
<feature type="transmembrane region" description="Helical" evidence="5">
    <location>
        <begin position="61"/>
        <end position="80"/>
    </location>
</feature>
<evidence type="ECO:0000313" key="7">
    <source>
        <dbReference type="Proteomes" id="UP000199110"/>
    </source>
</evidence>
<dbReference type="GO" id="GO:0015035">
    <property type="term" value="F:protein-disulfide reductase activity"/>
    <property type="evidence" value="ECO:0007669"/>
    <property type="project" value="InterPro"/>
</dbReference>
<dbReference type="InterPro" id="IPR023380">
    <property type="entry name" value="DsbB-like_sf"/>
</dbReference>